<accession>A0A402A4J0</accession>
<organism evidence="1 2">
    <name type="scientific">Tengunoibacter tsumagoiensis</name>
    <dbReference type="NCBI Taxonomy" id="2014871"/>
    <lineage>
        <taxon>Bacteria</taxon>
        <taxon>Bacillati</taxon>
        <taxon>Chloroflexota</taxon>
        <taxon>Ktedonobacteria</taxon>
        <taxon>Ktedonobacterales</taxon>
        <taxon>Dictyobacteraceae</taxon>
        <taxon>Tengunoibacter</taxon>
    </lineage>
</organism>
<dbReference type="Proteomes" id="UP000287352">
    <property type="component" value="Unassembled WGS sequence"/>
</dbReference>
<keyword evidence="2" id="KW-1185">Reference proteome</keyword>
<name>A0A402A4J0_9CHLR</name>
<gene>
    <name evidence="1" type="ORF">KTT_39330</name>
</gene>
<evidence type="ECO:0000313" key="1">
    <source>
        <dbReference type="EMBL" id="GCE14074.1"/>
    </source>
</evidence>
<protein>
    <submittedName>
        <fullName evidence="1">Uncharacterized protein</fullName>
    </submittedName>
</protein>
<sequence>MAQQDPKQEILSRLVRLYAIPATAAGEETVHFLRMRSLPGRQVHAVTFKNKSGEDIHFLCHVMQNAQGLWGFRGGAGGEVSSDLERAHLIHEQPWAHLSGGGWPKEFYGGGYIIDKGVKVARVKLIATNGTVVEDTVENGIVLFLTDERVETPLQAELYDYSGNLINSHDVF</sequence>
<reference evidence="2" key="1">
    <citation type="submission" date="2018-12" db="EMBL/GenBank/DDBJ databases">
        <title>Tengunoibacter tsumagoiensis gen. nov., sp. nov., Dictyobacter kobayashii sp. nov., D. alpinus sp. nov., and D. joshuensis sp. nov. and description of Dictyobacteraceae fam. nov. within the order Ktedonobacterales isolated from Tengu-no-mugimeshi.</title>
        <authorList>
            <person name="Wang C.M."/>
            <person name="Zheng Y."/>
            <person name="Sakai Y."/>
            <person name="Toyoda A."/>
            <person name="Minakuchi Y."/>
            <person name="Abe K."/>
            <person name="Yokota A."/>
            <person name="Yabe S."/>
        </authorList>
    </citation>
    <scope>NUCLEOTIDE SEQUENCE [LARGE SCALE GENOMIC DNA]</scope>
    <source>
        <strain evidence="2">Uno3</strain>
    </source>
</reference>
<dbReference type="AlphaFoldDB" id="A0A402A4J0"/>
<comment type="caution">
    <text evidence="1">The sequence shown here is derived from an EMBL/GenBank/DDBJ whole genome shotgun (WGS) entry which is preliminary data.</text>
</comment>
<evidence type="ECO:0000313" key="2">
    <source>
        <dbReference type="Proteomes" id="UP000287352"/>
    </source>
</evidence>
<dbReference type="RefSeq" id="WP_126581551.1">
    <property type="nucleotide sequence ID" value="NZ_BIFR01000001.1"/>
</dbReference>
<dbReference type="OrthoDB" id="155844at2"/>
<dbReference type="EMBL" id="BIFR01000001">
    <property type="protein sequence ID" value="GCE14074.1"/>
    <property type="molecule type" value="Genomic_DNA"/>
</dbReference>
<proteinExistence type="predicted"/>